<dbReference type="PIRSF" id="PIRSF005902">
    <property type="entry name" value="DNase_TatD"/>
    <property type="match status" value="1"/>
</dbReference>
<keyword evidence="6" id="KW-1185">Reference proteome</keyword>
<dbReference type="NCBIfam" id="TIGR00010">
    <property type="entry name" value="YchF/TatD family DNA exonuclease"/>
    <property type="match status" value="1"/>
</dbReference>
<protein>
    <submittedName>
        <fullName evidence="5">TatD DNase family protein</fullName>
    </submittedName>
</protein>
<keyword evidence="3" id="KW-0378">Hydrolase</keyword>
<keyword evidence="2 4" id="KW-0479">Metal-binding</keyword>
<feature type="binding site" evidence="4">
    <location>
        <position position="9"/>
    </location>
    <ligand>
        <name>a divalent metal cation</name>
        <dbReference type="ChEBI" id="CHEBI:60240"/>
        <label>1</label>
    </ligand>
</feature>
<dbReference type="GO" id="GO:0016788">
    <property type="term" value="F:hydrolase activity, acting on ester bonds"/>
    <property type="evidence" value="ECO:0007669"/>
    <property type="project" value="InterPro"/>
</dbReference>
<gene>
    <name evidence="5" type="ORF">SAMN02927937_00633</name>
</gene>
<comment type="similarity">
    <text evidence="1">Belongs to the metallo-dependent hydrolases superfamily. TatD-type hydrolase family.</text>
</comment>
<dbReference type="InterPro" id="IPR001130">
    <property type="entry name" value="TatD-like"/>
</dbReference>
<dbReference type="PROSITE" id="PS01090">
    <property type="entry name" value="TATD_2"/>
    <property type="match status" value="1"/>
</dbReference>
<dbReference type="InterPro" id="IPR015991">
    <property type="entry name" value="TatD/YcfH-like"/>
</dbReference>
<dbReference type="SUPFAM" id="SSF51556">
    <property type="entry name" value="Metallo-dependent hydrolases"/>
    <property type="match status" value="1"/>
</dbReference>
<dbReference type="STRING" id="1159016.SAMN02927937_00633"/>
<feature type="binding site" evidence="4">
    <location>
        <position position="7"/>
    </location>
    <ligand>
        <name>a divalent metal cation</name>
        <dbReference type="ChEBI" id="CHEBI:60240"/>
        <label>1</label>
    </ligand>
</feature>
<dbReference type="CDD" id="cd01310">
    <property type="entry name" value="TatD_DNAse"/>
    <property type="match status" value="1"/>
</dbReference>
<feature type="binding site" evidence="4">
    <location>
        <position position="95"/>
    </location>
    <ligand>
        <name>a divalent metal cation</name>
        <dbReference type="ChEBI" id="CHEBI:60240"/>
        <label>1</label>
    </ligand>
</feature>
<dbReference type="FunFam" id="3.20.20.140:FF:000005">
    <property type="entry name" value="TatD family hydrolase"/>
    <property type="match status" value="1"/>
</dbReference>
<dbReference type="Proteomes" id="UP000199634">
    <property type="component" value="Unassembled WGS sequence"/>
</dbReference>
<evidence type="ECO:0000256" key="2">
    <source>
        <dbReference type="ARBA" id="ARBA00022723"/>
    </source>
</evidence>
<dbReference type="PANTHER" id="PTHR46124:SF4">
    <property type="entry name" value="HYDROLASE TATD"/>
    <property type="match status" value="1"/>
</dbReference>
<dbReference type="OrthoDB" id="9810005at2"/>
<name>A0A1H6JNE3_9FLAO</name>
<dbReference type="Gene3D" id="3.20.20.140">
    <property type="entry name" value="Metal-dependent hydrolases"/>
    <property type="match status" value="1"/>
</dbReference>
<dbReference type="AlphaFoldDB" id="A0A1H6JNE3"/>
<proteinExistence type="inferred from homology"/>
<dbReference type="GO" id="GO:0046872">
    <property type="term" value="F:metal ion binding"/>
    <property type="evidence" value="ECO:0007669"/>
    <property type="project" value="UniProtKB-KW"/>
</dbReference>
<feature type="binding site" evidence="4">
    <location>
        <position position="205"/>
    </location>
    <ligand>
        <name>a divalent metal cation</name>
        <dbReference type="ChEBI" id="CHEBI:60240"/>
        <label>1</label>
    </ligand>
</feature>
<evidence type="ECO:0000313" key="5">
    <source>
        <dbReference type="EMBL" id="SEH63941.1"/>
    </source>
</evidence>
<evidence type="ECO:0000256" key="4">
    <source>
        <dbReference type="PIRSR" id="PIRSR005902-1"/>
    </source>
</evidence>
<feature type="binding site" evidence="4">
    <location>
        <position position="131"/>
    </location>
    <ligand>
        <name>a divalent metal cation</name>
        <dbReference type="ChEBI" id="CHEBI:60240"/>
        <label>2</label>
    </ligand>
</feature>
<organism evidence="5 6">
    <name type="scientific">Paenimyroides marinum</name>
    <dbReference type="NCBI Taxonomy" id="1159016"/>
    <lineage>
        <taxon>Bacteria</taxon>
        <taxon>Pseudomonadati</taxon>
        <taxon>Bacteroidota</taxon>
        <taxon>Flavobacteriia</taxon>
        <taxon>Flavobacteriales</taxon>
        <taxon>Flavobacteriaceae</taxon>
        <taxon>Paenimyroides</taxon>
    </lineage>
</organism>
<dbReference type="RefSeq" id="WP_091096243.1">
    <property type="nucleotide sequence ID" value="NZ_FNXE01000005.1"/>
</dbReference>
<feature type="binding site" evidence="4">
    <location>
        <position position="156"/>
    </location>
    <ligand>
        <name>a divalent metal cation</name>
        <dbReference type="ChEBI" id="CHEBI:60240"/>
        <label>2</label>
    </ligand>
</feature>
<dbReference type="InterPro" id="IPR032466">
    <property type="entry name" value="Metal_Hydrolase"/>
</dbReference>
<sequence>MILIDTHTHLYSEEFQNDRSEMMQRALAANVQHFFVPAIDSSYFEGMQHIQQHYPQNVHLMMGLHPCYVKPDTFEQELAFVEQELNKGTYVAVGEIGVDLYWDKSTLKIQQQAFQTQIQWAKKRGLPINIHCREAFDEVFEVLEQEKSDELFGIFHCFTGDFAQAQHAIDLNLHLGIGGVATFKNGKIDQFLNQIPLNHIVLETDAPYLAPVPHRGKRNESSYLALVAQKLAAIYNLPVTEIAAQTTKNALNIFKL</sequence>
<evidence type="ECO:0000256" key="3">
    <source>
        <dbReference type="ARBA" id="ARBA00022801"/>
    </source>
</evidence>
<evidence type="ECO:0000256" key="1">
    <source>
        <dbReference type="ARBA" id="ARBA00009275"/>
    </source>
</evidence>
<dbReference type="GO" id="GO:0005829">
    <property type="term" value="C:cytosol"/>
    <property type="evidence" value="ECO:0007669"/>
    <property type="project" value="TreeGrafter"/>
</dbReference>
<reference evidence="5 6" key="1">
    <citation type="submission" date="2016-10" db="EMBL/GenBank/DDBJ databases">
        <authorList>
            <person name="de Groot N.N."/>
        </authorList>
    </citation>
    <scope>NUCLEOTIDE SEQUENCE [LARGE SCALE GENOMIC DNA]</scope>
    <source>
        <strain evidence="5 6">CGMCC 1.10825</strain>
    </source>
</reference>
<dbReference type="PANTHER" id="PTHR46124">
    <property type="entry name" value="D-AMINOACYL-TRNA DEACYLASE"/>
    <property type="match status" value="1"/>
</dbReference>
<dbReference type="Pfam" id="PF01026">
    <property type="entry name" value="TatD_DNase"/>
    <property type="match status" value="1"/>
</dbReference>
<dbReference type="InterPro" id="IPR018228">
    <property type="entry name" value="DNase_TatD-rel_CS"/>
</dbReference>
<dbReference type="GO" id="GO:0004536">
    <property type="term" value="F:DNA nuclease activity"/>
    <property type="evidence" value="ECO:0007669"/>
    <property type="project" value="InterPro"/>
</dbReference>
<evidence type="ECO:0000313" key="6">
    <source>
        <dbReference type="Proteomes" id="UP000199634"/>
    </source>
</evidence>
<dbReference type="EMBL" id="FNXE01000005">
    <property type="protein sequence ID" value="SEH63941.1"/>
    <property type="molecule type" value="Genomic_DNA"/>
</dbReference>
<accession>A0A1H6JNE3</accession>